<proteinExistence type="predicted"/>
<sequence>MSDNSLVTPFIAGDSVIKTFFLSDNREYRVPRTFIGPKFQVCRCTQGEQEVLVIVYHLDGFRHAKSKKQTPLGCLVIPHWQIISGMRLPATNASQAEHTQSQSSSCSLSQRDYFCSASRYPFSVSHSSKIISAIDATDLRSAAAALSSADFRVGVILRPKGAVRRSRFSDIVSIF</sequence>
<name>A0A1Y0EDZ2_9RHOB</name>
<protein>
    <submittedName>
        <fullName evidence="1">Uncharacterized protein</fullName>
    </submittedName>
</protein>
<keyword evidence="2" id="KW-1185">Reference proteome</keyword>
<evidence type="ECO:0000313" key="1">
    <source>
        <dbReference type="EMBL" id="ARU01817.1"/>
    </source>
</evidence>
<dbReference type="EMBL" id="CP021431">
    <property type="protein sequence ID" value="ARU01817.1"/>
    <property type="molecule type" value="Genomic_DNA"/>
</dbReference>
<accession>A0A1Y0EDZ2</accession>
<reference evidence="1 2" key="1">
    <citation type="submission" date="2017-05" db="EMBL/GenBank/DDBJ databases">
        <title>Genome Sequence of Loktanella vestfoldensis Strain SMR4r Isolated from a Culture of the Diatom Skeletonema marinoi.</title>
        <authorList>
            <person name="Topel M."/>
            <person name="Pinder M.I.M."/>
            <person name="Johansson O.N."/>
            <person name="Kourtchenko O."/>
            <person name="Godhe A."/>
            <person name="Clarke A.K."/>
        </authorList>
    </citation>
    <scope>NUCLEOTIDE SEQUENCE [LARGE SCALE GENOMIC DNA]</scope>
    <source>
        <strain evidence="1 2">SMR4r</strain>
    </source>
</reference>
<organism evidence="1 2">
    <name type="scientific">Yoonia vestfoldensis</name>
    <dbReference type="NCBI Taxonomy" id="245188"/>
    <lineage>
        <taxon>Bacteria</taxon>
        <taxon>Pseudomonadati</taxon>
        <taxon>Pseudomonadota</taxon>
        <taxon>Alphaproteobacteria</taxon>
        <taxon>Rhodobacterales</taxon>
        <taxon>Paracoccaceae</taxon>
        <taxon>Yoonia</taxon>
    </lineage>
</organism>
<evidence type="ECO:0000313" key="2">
    <source>
        <dbReference type="Proteomes" id="UP000195273"/>
    </source>
</evidence>
<dbReference type="KEGG" id="lvs:LOKVESSMR4R_02515"/>
<dbReference type="AlphaFoldDB" id="A0A1Y0EDZ2"/>
<dbReference type="Proteomes" id="UP000195273">
    <property type="component" value="Chromosome"/>
</dbReference>
<gene>
    <name evidence="1" type="ORF">LOKVESSMR4R_02515</name>
</gene>